<reference evidence="3" key="1">
    <citation type="journal article" date="2014" name="Science">
        <title>Ancient hybridizations among the ancestral genomes of bread wheat.</title>
        <authorList>
            <consortium name="International Wheat Genome Sequencing Consortium,"/>
            <person name="Marcussen T."/>
            <person name="Sandve S.R."/>
            <person name="Heier L."/>
            <person name="Spannagl M."/>
            <person name="Pfeifer M."/>
            <person name="Jakobsen K.S."/>
            <person name="Wulff B.B."/>
            <person name="Steuernagel B."/>
            <person name="Mayer K.F."/>
            <person name="Olsen O.A."/>
        </authorList>
    </citation>
    <scope>NUCLEOTIDE SEQUENCE [LARGE SCALE GENOMIC DNA]</scope>
    <source>
        <strain evidence="3">cv. AL8/78</strain>
    </source>
</reference>
<keyword evidence="3" id="KW-1185">Reference proteome</keyword>
<name>A0A453GD87_AEGTS</name>
<proteinExistence type="predicted"/>
<dbReference type="Proteomes" id="UP000015105">
    <property type="component" value="Chromosome 3D"/>
</dbReference>
<reference evidence="2" key="5">
    <citation type="journal article" date="2021" name="G3 (Bethesda)">
        <title>Aegilops tauschii genome assembly Aet v5.0 features greater sequence contiguity and improved annotation.</title>
        <authorList>
            <person name="Wang L."/>
            <person name="Zhu T."/>
            <person name="Rodriguez J.C."/>
            <person name="Deal K.R."/>
            <person name="Dubcovsky J."/>
            <person name="McGuire P.E."/>
            <person name="Lux T."/>
            <person name="Spannagl M."/>
            <person name="Mayer K.F.X."/>
            <person name="Baldrich P."/>
            <person name="Meyers B.C."/>
            <person name="Huo N."/>
            <person name="Gu Y.Q."/>
            <person name="Zhou H."/>
            <person name="Devos K.M."/>
            <person name="Bennetzen J.L."/>
            <person name="Unver T."/>
            <person name="Budak H."/>
            <person name="Gulick P.J."/>
            <person name="Galiba G."/>
            <person name="Kalapos B."/>
            <person name="Nelson D.R."/>
            <person name="Li P."/>
            <person name="You F.M."/>
            <person name="Luo M.C."/>
            <person name="Dvorak J."/>
        </authorList>
    </citation>
    <scope>NUCLEOTIDE SEQUENCE [LARGE SCALE GENOMIC DNA]</scope>
    <source>
        <strain evidence="2">cv. AL8/78</strain>
    </source>
</reference>
<dbReference type="EnsemblPlants" id="AET3Gv20965000.15">
    <property type="protein sequence ID" value="AET3Gv20965000.15"/>
    <property type="gene ID" value="AET3Gv20965000"/>
</dbReference>
<reference evidence="3" key="2">
    <citation type="journal article" date="2017" name="Nat. Plants">
        <title>The Aegilops tauschii genome reveals multiple impacts of transposons.</title>
        <authorList>
            <person name="Zhao G."/>
            <person name="Zou C."/>
            <person name="Li K."/>
            <person name="Wang K."/>
            <person name="Li T."/>
            <person name="Gao L."/>
            <person name="Zhang X."/>
            <person name="Wang H."/>
            <person name="Yang Z."/>
            <person name="Liu X."/>
            <person name="Jiang W."/>
            <person name="Mao L."/>
            <person name="Kong X."/>
            <person name="Jiao Y."/>
            <person name="Jia J."/>
        </authorList>
    </citation>
    <scope>NUCLEOTIDE SEQUENCE [LARGE SCALE GENOMIC DNA]</scope>
    <source>
        <strain evidence="3">cv. AL8/78</strain>
    </source>
</reference>
<evidence type="ECO:0000256" key="1">
    <source>
        <dbReference type="SAM" id="MobiDB-lite"/>
    </source>
</evidence>
<sequence length="107" mass="11469">MFTVRERQVGSVAIFSEYCVAYSMALVRLFVLQAALITVISPISLEPQESWQASSLRCNTGAADAHPASQPASGNGGTRGRQPRMHATKPATPGRRKGVEASVAIWL</sequence>
<organism evidence="2 3">
    <name type="scientific">Aegilops tauschii subsp. strangulata</name>
    <name type="common">Goatgrass</name>
    <dbReference type="NCBI Taxonomy" id="200361"/>
    <lineage>
        <taxon>Eukaryota</taxon>
        <taxon>Viridiplantae</taxon>
        <taxon>Streptophyta</taxon>
        <taxon>Embryophyta</taxon>
        <taxon>Tracheophyta</taxon>
        <taxon>Spermatophyta</taxon>
        <taxon>Magnoliopsida</taxon>
        <taxon>Liliopsida</taxon>
        <taxon>Poales</taxon>
        <taxon>Poaceae</taxon>
        <taxon>BOP clade</taxon>
        <taxon>Pooideae</taxon>
        <taxon>Triticodae</taxon>
        <taxon>Triticeae</taxon>
        <taxon>Triticinae</taxon>
        <taxon>Aegilops</taxon>
    </lineage>
</organism>
<feature type="region of interest" description="Disordered" evidence="1">
    <location>
        <begin position="56"/>
        <end position="107"/>
    </location>
</feature>
<dbReference type="AlphaFoldDB" id="A0A453GD87"/>
<protein>
    <submittedName>
        <fullName evidence="2">Uncharacterized protein</fullName>
    </submittedName>
</protein>
<reference evidence="2" key="4">
    <citation type="submission" date="2019-03" db="UniProtKB">
        <authorList>
            <consortium name="EnsemblPlants"/>
        </authorList>
    </citation>
    <scope>IDENTIFICATION</scope>
</reference>
<reference evidence="2" key="3">
    <citation type="journal article" date="2017" name="Nature">
        <title>Genome sequence of the progenitor of the wheat D genome Aegilops tauschii.</title>
        <authorList>
            <person name="Luo M.C."/>
            <person name="Gu Y.Q."/>
            <person name="Puiu D."/>
            <person name="Wang H."/>
            <person name="Twardziok S.O."/>
            <person name="Deal K.R."/>
            <person name="Huo N."/>
            <person name="Zhu T."/>
            <person name="Wang L."/>
            <person name="Wang Y."/>
            <person name="McGuire P.E."/>
            <person name="Liu S."/>
            <person name="Long H."/>
            <person name="Ramasamy R.K."/>
            <person name="Rodriguez J.C."/>
            <person name="Van S.L."/>
            <person name="Yuan L."/>
            <person name="Wang Z."/>
            <person name="Xia Z."/>
            <person name="Xiao L."/>
            <person name="Anderson O.D."/>
            <person name="Ouyang S."/>
            <person name="Liang Y."/>
            <person name="Zimin A.V."/>
            <person name="Pertea G."/>
            <person name="Qi P."/>
            <person name="Bennetzen J.L."/>
            <person name="Dai X."/>
            <person name="Dawson M.W."/>
            <person name="Muller H.G."/>
            <person name="Kugler K."/>
            <person name="Rivarola-Duarte L."/>
            <person name="Spannagl M."/>
            <person name="Mayer K.F.X."/>
            <person name="Lu F.H."/>
            <person name="Bevan M.W."/>
            <person name="Leroy P."/>
            <person name="Li P."/>
            <person name="You F.M."/>
            <person name="Sun Q."/>
            <person name="Liu Z."/>
            <person name="Lyons E."/>
            <person name="Wicker T."/>
            <person name="Salzberg S.L."/>
            <person name="Devos K.M."/>
            <person name="Dvorak J."/>
        </authorList>
    </citation>
    <scope>NUCLEOTIDE SEQUENCE [LARGE SCALE GENOMIC DNA]</scope>
    <source>
        <strain evidence="2">cv. AL8/78</strain>
    </source>
</reference>
<accession>A0A453GD87</accession>
<dbReference type="Gramene" id="AET3Gv20965000.15">
    <property type="protein sequence ID" value="AET3Gv20965000.15"/>
    <property type="gene ID" value="AET3Gv20965000"/>
</dbReference>
<evidence type="ECO:0000313" key="3">
    <source>
        <dbReference type="Proteomes" id="UP000015105"/>
    </source>
</evidence>
<evidence type="ECO:0000313" key="2">
    <source>
        <dbReference type="EnsemblPlants" id="AET3Gv20965000.15"/>
    </source>
</evidence>